<dbReference type="RefSeq" id="WP_197865889.1">
    <property type="nucleotide sequence ID" value="NZ_JAZDQQ010000020.1"/>
</dbReference>
<keyword evidence="2" id="KW-1185">Reference proteome</keyword>
<evidence type="ECO:0000313" key="2">
    <source>
        <dbReference type="Proteomes" id="UP001329505"/>
    </source>
</evidence>
<name>A0ABU7GUI3_9PSED</name>
<dbReference type="EMBL" id="JAZDQQ010000020">
    <property type="protein sequence ID" value="MEE1882660.1"/>
    <property type="molecule type" value="Genomic_DNA"/>
</dbReference>
<reference evidence="1 2" key="1">
    <citation type="submission" date="2024-01" db="EMBL/GenBank/DDBJ databases">
        <title>Unpublished Manusciprt.</title>
        <authorList>
            <person name="Duman M."/>
            <person name="Valdes E.G."/>
            <person name="Ajmi N."/>
            <person name="Altun S."/>
            <person name="Saticioglu I.B."/>
        </authorList>
    </citation>
    <scope>NUCLEOTIDE SEQUENCE [LARGE SCALE GENOMIC DNA]</scope>
    <source>
        <strain evidence="1 2">139P</strain>
    </source>
</reference>
<accession>A0ABU7GUI3</accession>
<evidence type="ECO:0000313" key="1">
    <source>
        <dbReference type="EMBL" id="MEE1882660.1"/>
    </source>
</evidence>
<sequence>MIYAPFPGEFIASALRRGKEILGIRCRQSDYQITKVSPRSSKDRWQIVLPPVFQDDDIAKLALYENTLYPLFSVMGRTVYYGNYTPNRNWRICFHCVEEDSETYGSPFIHVAHLTRSVTLCYKHAVRLAEKCPSCGAYIHSHDLASIIDCSVYFPDVSNAAGSQHHDYAIFVNSLLDFRDSTYSQPWVNSTLSDKYIQVLHGGDHFTGYTSYRQEIGQFLGMHFNETMSDYLSLDFCLALAFLGFRDAESLMSILKRPSEGPREPVIRAHPR</sequence>
<protein>
    <recommendedName>
        <fullName evidence="3">TniQ protein</fullName>
    </recommendedName>
</protein>
<proteinExistence type="predicted"/>
<gene>
    <name evidence="1" type="ORF">V0R55_21030</name>
</gene>
<dbReference type="Proteomes" id="UP001329505">
    <property type="component" value="Unassembled WGS sequence"/>
</dbReference>
<evidence type="ECO:0008006" key="3">
    <source>
        <dbReference type="Google" id="ProtNLM"/>
    </source>
</evidence>
<comment type="caution">
    <text evidence="1">The sequence shown here is derived from an EMBL/GenBank/DDBJ whole genome shotgun (WGS) entry which is preliminary data.</text>
</comment>
<organism evidence="1 2">
    <name type="scientific">Pseudomonas soli</name>
    <dbReference type="NCBI Taxonomy" id="1306993"/>
    <lineage>
        <taxon>Bacteria</taxon>
        <taxon>Pseudomonadati</taxon>
        <taxon>Pseudomonadota</taxon>
        <taxon>Gammaproteobacteria</taxon>
        <taxon>Pseudomonadales</taxon>
        <taxon>Pseudomonadaceae</taxon>
        <taxon>Pseudomonas</taxon>
    </lineage>
</organism>